<dbReference type="SUPFAM" id="SSF46785">
    <property type="entry name" value="Winged helix' DNA-binding domain"/>
    <property type="match status" value="1"/>
</dbReference>
<dbReference type="EMBL" id="JAKIKU010000007">
    <property type="protein sequence ID" value="MCL1046542.1"/>
    <property type="molecule type" value="Genomic_DNA"/>
</dbReference>
<protein>
    <recommendedName>
        <fullName evidence="3">Crp/Fnr family transcriptional regulator</fullName>
    </recommendedName>
</protein>
<dbReference type="SUPFAM" id="SSF51206">
    <property type="entry name" value="cAMP-binding domain-like"/>
    <property type="match status" value="1"/>
</dbReference>
<reference evidence="1 2" key="1">
    <citation type="submission" date="2022-01" db="EMBL/GenBank/DDBJ databases">
        <title>Whole genome-based taxonomy of the Shewanellaceae.</title>
        <authorList>
            <person name="Martin-Rodriguez A.J."/>
        </authorList>
    </citation>
    <scope>NUCLEOTIDE SEQUENCE [LARGE SCALE GENOMIC DNA]</scope>
    <source>
        <strain evidence="1 2">DSM 24955</strain>
    </source>
</reference>
<evidence type="ECO:0000313" key="1">
    <source>
        <dbReference type="EMBL" id="MCL1046542.1"/>
    </source>
</evidence>
<comment type="caution">
    <text evidence="1">The sequence shown here is derived from an EMBL/GenBank/DDBJ whole genome shotgun (WGS) entry which is preliminary data.</text>
</comment>
<keyword evidence="2" id="KW-1185">Reference proteome</keyword>
<dbReference type="InterPro" id="IPR036388">
    <property type="entry name" value="WH-like_DNA-bd_sf"/>
</dbReference>
<proteinExistence type="predicted"/>
<dbReference type="InterPro" id="IPR014710">
    <property type="entry name" value="RmlC-like_jellyroll"/>
</dbReference>
<dbReference type="InterPro" id="IPR036390">
    <property type="entry name" value="WH_DNA-bd_sf"/>
</dbReference>
<organism evidence="1 2">
    <name type="scientific">Shewanella electrodiphila</name>
    <dbReference type="NCBI Taxonomy" id="934143"/>
    <lineage>
        <taxon>Bacteria</taxon>
        <taxon>Pseudomonadati</taxon>
        <taxon>Pseudomonadota</taxon>
        <taxon>Gammaproteobacteria</taxon>
        <taxon>Alteromonadales</taxon>
        <taxon>Shewanellaceae</taxon>
        <taxon>Shewanella</taxon>
    </lineage>
</organism>
<dbReference type="InterPro" id="IPR018490">
    <property type="entry name" value="cNMP-bd_dom_sf"/>
</dbReference>
<evidence type="ECO:0008006" key="3">
    <source>
        <dbReference type="Google" id="ProtNLM"/>
    </source>
</evidence>
<accession>A0ABT0KRQ9</accession>
<evidence type="ECO:0000313" key="2">
    <source>
        <dbReference type="Proteomes" id="UP001202134"/>
    </source>
</evidence>
<dbReference type="Gene3D" id="2.60.120.10">
    <property type="entry name" value="Jelly Rolls"/>
    <property type="match status" value="1"/>
</dbReference>
<name>A0ABT0KRQ9_9GAMM</name>
<gene>
    <name evidence="1" type="ORF">L2737_14605</name>
</gene>
<dbReference type="Proteomes" id="UP001202134">
    <property type="component" value="Unassembled WGS sequence"/>
</dbReference>
<dbReference type="RefSeq" id="WP_248956186.1">
    <property type="nucleotide sequence ID" value="NZ_JAKIKU010000007.1"/>
</dbReference>
<dbReference type="Gene3D" id="1.10.10.10">
    <property type="entry name" value="Winged helix-like DNA-binding domain superfamily/Winged helix DNA-binding domain"/>
    <property type="match status" value="1"/>
</dbReference>
<sequence>MFIQPKMKIDVNPWVFPEIPRVFRTVFYEHCTLKTIRKGDKINFNSGSIENNKKFFILLNKGVLLNYREINATNKELFTGVVLPNRVAGHNNFLNLTDNSEFLIASVDSEVMFLSVDNLKAAFLQTKDLKDCVYQYCISCLKSESEGAHIIGTKNVDQRVRLLFHSLMNAYPKDENNDTYKIPLKLTNEEIRKVIFATRKTINTLIPKWKRSNLYQLDKNSTIINKKLIIFNKFL</sequence>